<dbReference type="AlphaFoldDB" id="A0A069P2C4"/>
<organism evidence="3 4">
    <name type="scientific">Caballeronia grimmiae</name>
    <dbReference type="NCBI Taxonomy" id="1071679"/>
    <lineage>
        <taxon>Bacteria</taxon>
        <taxon>Pseudomonadati</taxon>
        <taxon>Pseudomonadota</taxon>
        <taxon>Betaproteobacteria</taxon>
        <taxon>Burkholderiales</taxon>
        <taxon>Burkholderiaceae</taxon>
        <taxon>Caballeronia</taxon>
    </lineage>
</organism>
<dbReference type="Proteomes" id="UP000597138">
    <property type="component" value="Unassembled WGS sequence"/>
</dbReference>
<reference evidence="5" key="3">
    <citation type="journal article" date="2019" name="Int. J. Syst. Evol. Microbiol.">
        <title>The Global Catalogue of Microorganisms (GCM) 10K type strain sequencing project: providing services to taxonomists for standard genome sequencing and annotation.</title>
        <authorList>
            <consortium name="The Broad Institute Genomics Platform"/>
            <consortium name="The Broad Institute Genome Sequencing Center for Infectious Disease"/>
            <person name="Wu L."/>
            <person name="Ma J."/>
        </authorList>
    </citation>
    <scope>NUCLEOTIDE SEQUENCE [LARGE SCALE GENOMIC DNA]</scope>
    <source>
        <strain evidence="5">CGMCC 1.11013</strain>
    </source>
</reference>
<keyword evidence="5" id="KW-1185">Reference proteome</keyword>
<dbReference type="EMBL" id="JFHE01000011">
    <property type="protein sequence ID" value="KDR34718.1"/>
    <property type="molecule type" value="Genomic_DNA"/>
</dbReference>
<gene>
    <name evidence="3" type="ORF">BG57_03820</name>
    <name evidence="2" type="ORF">GCM10010985_16870</name>
</gene>
<dbReference type="Pfam" id="PF06223">
    <property type="entry name" value="Phage_tail_T"/>
    <property type="match status" value="1"/>
</dbReference>
<name>A0A069P2C4_9BURK</name>
<evidence type="ECO:0000313" key="4">
    <source>
        <dbReference type="Proteomes" id="UP000027439"/>
    </source>
</evidence>
<evidence type="ECO:0000313" key="3">
    <source>
        <dbReference type="EMBL" id="KDR34718.1"/>
    </source>
</evidence>
<dbReference type="RefSeq" id="WP_081850903.1">
    <property type="nucleotide sequence ID" value="NZ_BMEG01000002.1"/>
</dbReference>
<dbReference type="OrthoDB" id="8903788at2"/>
<dbReference type="STRING" id="1071679.BG57_03820"/>
<dbReference type="EMBL" id="BMEG01000002">
    <property type="protein sequence ID" value="GGD63448.1"/>
    <property type="molecule type" value="Genomic_DNA"/>
</dbReference>
<evidence type="ECO:0000313" key="5">
    <source>
        <dbReference type="Proteomes" id="UP000597138"/>
    </source>
</evidence>
<evidence type="ECO:0000259" key="1">
    <source>
        <dbReference type="Pfam" id="PF06223"/>
    </source>
</evidence>
<dbReference type="Proteomes" id="UP000027439">
    <property type="component" value="Unassembled WGS sequence"/>
</dbReference>
<feature type="domain" description="Minor tail T" evidence="1">
    <location>
        <begin position="11"/>
        <end position="70"/>
    </location>
</feature>
<comment type="caution">
    <text evidence="3">The sequence shown here is derived from an EMBL/GenBank/DDBJ whole genome shotgun (WGS) entry which is preliminary data.</text>
</comment>
<sequence length="108" mass="12425">MSVARAQREITSVEFADWMAFYNIEPFGDRIADIRMGMLAATTANIHRDPKTKAFEPADFMPWVKQPKKEVLFDDPKDQARFVALAMFGIDLSQAKGKKFKVKRNRND</sequence>
<dbReference type="eggNOG" id="ENOG50316ZA">
    <property type="taxonomic scope" value="Bacteria"/>
</dbReference>
<accession>A0A069P2C4</accession>
<evidence type="ECO:0000313" key="2">
    <source>
        <dbReference type="EMBL" id="GGD63448.1"/>
    </source>
</evidence>
<reference evidence="3 4" key="2">
    <citation type="submission" date="2014-03" db="EMBL/GenBank/DDBJ databases">
        <title>Draft Genome Sequences of Four Burkholderia Strains.</title>
        <authorList>
            <person name="Liu X.Y."/>
            <person name="Li C.X."/>
            <person name="Xu J.H."/>
        </authorList>
    </citation>
    <scope>NUCLEOTIDE SEQUENCE [LARGE SCALE GENOMIC DNA]</scope>
    <source>
        <strain evidence="3 4">R27</strain>
    </source>
</reference>
<proteinExistence type="predicted"/>
<protein>
    <recommendedName>
        <fullName evidence="1">Minor tail T domain-containing protein</fullName>
    </recommendedName>
</protein>
<dbReference type="InterPro" id="IPR009350">
    <property type="entry name" value="Phage_tail_T"/>
</dbReference>
<reference evidence="2" key="1">
    <citation type="journal article" date="2014" name="Int. J. Syst. Evol. Microbiol.">
        <title>Complete genome of a new Firmicutes species belonging to the dominant human colonic microbiota ('Ruminococcus bicirculans') reveals two chromosomes and a selective capacity to utilize plant glucans.</title>
        <authorList>
            <consortium name="NISC Comparative Sequencing Program"/>
            <person name="Wegmann U."/>
            <person name="Louis P."/>
            <person name="Goesmann A."/>
            <person name="Henrissat B."/>
            <person name="Duncan S.H."/>
            <person name="Flint H.J."/>
        </authorList>
    </citation>
    <scope>NUCLEOTIDE SEQUENCE</scope>
    <source>
        <strain evidence="2">CGMCC 1.11013</strain>
    </source>
</reference>
<reference evidence="2" key="4">
    <citation type="submission" date="2024-05" db="EMBL/GenBank/DDBJ databases">
        <authorList>
            <person name="Sun Q."/>
            <person name="Zhou Y."/>
        </authorList>
    </citation>
    <scope>NUCLEOTIDE SEQUENCE</scope>
    <source>
        <strain evidence="2">CGMCC 1.11013</strain>
    </source>
</reference>